<sequence length="238" mass="25266">MNHKTTGALLALTLASSSALAAWPNITVSYLQPTGVAEANTPIEMWVRVTADREIGTAAGFPFGFDVADLPKTETVYDFSTNTRKTYTFASYTSLSIIPGWSCTPRCDPPGYTFESFYAPASSTGPRAFTNLAGSERLLTGDFLVGSFTPDGSVTSGTVTFSLVPALNFNVQGVATDGTQLNAYLGPANGFNACPYDQRDTCSFTRTITSVPEPSSLWLWGLGVIGVGAARRLGGRRV</sequence>
<evidence type="ECO:0000313" key="4">
    <source>
        <dbReference type="Proteomes" id="UP000294593"/>
    </source>
</evidence>
<name>A0A4R6RJB0_9BURK</name>
<organism evidence="3 4">
    <name type="scientific">Aquabacterium commune</name>
    <dbReference type="NCBI Taxonomy" id="70586"/>
    <lineage>
        <taxon>Bacteria</taxon>
        <taxon>Pseudomonadati</taxon>
        <taxon>Pseudomonadota</taxon>
        <taxon>Betaproteobacteria</taxon>
        <taxon>Burkholderiales</taxon>
        <taxon>Aquabacterium</taxon>
    </lineage>
</organism>
<comment type="caution">
    <text evidence="3">The sequence shown here is derived from an EMBL/GenBank/DDBJ whole genome shotgun (WGS) entry which is preliminary data.</text>
</comment>
<evidence type="ECO:0000259" key="2">
    <source>
        <dbReference type="Pfam" id="PF07589"/>
    </source>
</evidence>
<evidence type="ECO:0000313" key="3">
    <source>
        <dbReference type="EMBL" id="TDP85716.1"/>
    </source>
</evidence>
<proteinExistence type="predicted"/>
<reference evidence="3 4" key="1">
    <citation type="submission" date="2019-03" db="EMBL/GenBank/DDBJ databases">
        <title>Genomic Encyclopedia of Type Strains, Phase IV (KMG-IV): sequencing the most valuable type-strain genomes for metagenomic binning, comparative biology and taxonomic classification.</title>
        <authorList>
            <person name="Goeker M."/>
        </authorList>
    </citation>
    <scope>NUCLEOTIDE SEQUENCE [LARGE SCALE GENOMIC DNA]</scope>
    <source>
        <strain evidence="3 4">DSM 11901</strain>
    </source>
</reference>
<protein>
    <submittedName>
        <fullName evidence="3">Putative secreted protein with PEP-CTERM sorting signal</fullName>
    </submittedName>
</protein>
<feature type="domain" description="Ice-binding protein C-terminal" evidence="2">
    <location>
        <begin position="210"/>
        <end position="232"/>
    </location>
</feature>
<keyword evidence="1" id="KW-0732">Signal</keyword>
<feature type="chain" id="PRO_5020308584" evidence="1">
    <location>
        <begin position="22"/>
        <end position="238"/>
    </location>
</feature>
<dbReference type="EMBL" id="SNXW01000002">
    <property type="protein sequence ID" value="TDP85716.1"/>
    <property type="molecule type" value="Genomic_DNA"/>
</dbReference>
<feature type="signal peptide" evidence="1">
    <location>
        <begin position="1"/>
        <end position="21"/>
    </location>
</feature>
<dbReference type="RefSeq" id="WP_208110707.1">
    <property type="nucleotide sequence ID" value="NZ_SNXW01000002.1"/>
</dbReference>
<evidence type="ECO:0000256" key="1">
    <source>
        <dbReference type="SAM" id="SignalP"/>
    </source>
</evidence>
<dbReference type="Proteomes" id="UP000294593">
    <property type="component" value="Unassembled WGS sequence"/>
</dbReference>
<dbReference type="InterPro" id="IPR013424">
    <property type="entry name" value="Ice-binding_C"/>
</dbReference>
<keyword evidence="4" id="KW-1185">Reference proteome</keyword>
<dbReference type="Pfam" id="PF07589">
    <property type="entry name" value="PEP-CTERM"/>
    <property type="match status" value="1"/>
</dbReference>
<gene>
    <name evidence="3" type="ORF">EV672_10265</name>
</gene>
<dbReference type="AlphaFoldDB" id="A0A4R6RJB0"/>
<accession>A0A4R6RJB0</accession>